<sequence precursor="true">MDPLFQHKLLQTRRQFFGTTGLRLGGLALGLMGARSGLFGATSANPQAAPITKIHPALAGFPNFAPKAKRLIYLHMNGAPSQLDLFDYKPRLAEQFDKDLPDSIRNGQRITTMTSGQTRFPVAPSMFKFAQHGKCGTWVSELLPKTAEIVDEIALIKSVNTSAINHDPACTFVMTGSEIPGKASLGSWLSYGLGSESNDLPAFVVLTPNWSSKANAQALFTRMWSSGFLATRYTGVALRAVGDPVLYIDNPAGVNLNDRRTMLDALNQLNELNYQRFSDPETQTRIAQYEMAFRMQSSVPDLTNLETEDAATLELYGPDVKKPGSFAASALLARRLAERGVRVVQILHRGWDQHSNLPSEIRAQCGDVDQATAALIKDLKQRGMLEDTLVVWGGEFGRTVYSQGKLTKDNYGRDHHPRNFCMWMAGGGVKPGIVYGETDDFSYNVVENPVHLNDLNATILQCMGIDHLRFTYKFQGLDQRLTGVEPAKVVKDILA</sequence>
<dbReference type="InterPro" id="IPR010869">
    <property type="entry name" value="DUF1501"/>
</dbReference>
<dbReference type="Pfam" id="PF07394">
    <property type="entry name" value="DUF1501"/>
    <property type="match status" value="1"/>
</dbReference>
<proteinExistence type="predicted"/>
<organism evidence="1 2">
    <name type="scientific">Chthoniobacter flavus Ellin428</name>
    <dbReference type="NCBI Taxonomy" id="497964"/>
    <lineage>
        <taxon>Bacteria</taxon>
        <taxon>Pseudomonadati</taxon>
        <taxon>Verrucomicrobiota</taxon>
        <taxon>Spartobacteria</taxon>
        <taxon>Chthoniobacterales</taxon>
        <taxon>Chthoniobacteraceae</taxon>
        <taxon>Chthoniobacter</taxon>
    </lineage>
</organism>
<name>B4D5A1_9BACT</name>
<dbReference type="PANTHER" id="PTHR43737">
    <property type="entry name" value="BLL7424 PROTEIN"/>
    <property type="match status" value="1"/>
</dbReference>
<dbReference type="Proteomes" id="UP000005824">
    <property type="component" value="Unassembled WGS sequence"/>
</dbReference>
<dbReference type="PANTHER" id="PTHR43737:SF1">
    <property type="entry name" value="DUF1501 DOMAIN-CONTAINING PROTEIN"/>
    <property type="match status" value="1"/>
</dbReference>
<dbReference type="SUPFAM" id="SSF53649">
    <property type="entry name" value="Alkaline phosphatase-like"/>
    <property type="match status" value="1"/>
</dbReference>
<gene>
    <name evidence="1" type="ORF">CfE428DRAFT_4090</name>
</gene>
<accession>B4D5A1</accession>
<comment type="caution">
    <text evidence="1">The sequence shown here is derived from an EMBL/GenBank/DDBJ whole genome shotgun (WGS) entry which is preliminary data.</text>
</comment>
<dbReference type="AlphaFoldDB" id="B4D5A1"/>
<dbReference type="Gene3D" id="3.40.720.10">
    <property type="entry name" value="Alkaline Phosphatase, subunit A"/>
    <property type="match status" value="1"/>
</dbReference>
<evidence type="ECO:0000313" key="2">
    <source>
        <dbReference type="Proteomes" id="UP000005824"/>
    </source>
</evidence>
<dbReference type="InParanoid" id="B4D5A1"/>
<keyword evidence="2" id="KW-1185">Reference proteome</keyword>
<evidence type="ECO:0000313" key="1">
    <source>
        <dbReference type="EMBL" id="EDY18306.1"/>
    </source>
</evidence>
<protein>
    <recommendedName>
        <fullName evidence="3">Sulfatase</fullName>
    </recommendedName>
</protein>
<evidence type="ECO:0008006" key="3">
    <source>
        <dbReference type="Google" id="ProtNLM"/>
    </source>
</evidence>
<dbReference type="EMBL" id="ABVL01000013">
    <property type="protein sequence ID" value="EDY18306.1"/>
    <property type="molecule type" value="Genomic_DNA"/>
</dbReference>
<reference evidence="1 2" key="1">
    <citation type="journal article" date="2011" name="J. Bacteriol.">
        <title>Genome sequence of Chthoniobacter flavus Ellin428, an aerobic heterotrophic soil bacterium.</title>
        <authorList>
            <person name="Kant R."/>
            <person name="van Passel M.W."/>
            <person name="Palva A."/>
            <person name="Lucas S."/>
            <person name="Lapidus A."/>
            <person name="Glavina Del Rio T."/>
            <person name="Dalin E."/>
            <person name="Tice H."/>
            <person name="Bruce D."/>
            <person name="Goodwin L."/>
            <person name="Pitluck S."/>
            <person name="Larimer F.W."/>
            <person name="Land M.L."/>
            <person name="Hauser L."/>
            <person name="Sangwan P."/>
            <person name="de Vos W.M."/>
            <person name="Janssen P.H."/>
            <person name="Smidt H."/>
        </authorList>
    </citation>
    <scope>NUCLEOTIDE SEQUENCE [LARGE SCALE GENOMIC DNA]</scope>
    <source>
        <strain evidence="1 2">Ellin428</strain>
    </source>
</reference>
<dbReference type="InterPro" id="IPR017850">
    <property type="entry name" value="Alkaline_phosphatase_core_sf"/>
</dbReference>
<dbReference type="STRING" id="497964.CfE428DRAFT_4090"/>
<dbReference type="eggNOG" id="COG4102">
    <property type="taxonomic scope" value="Bacteria"/>
</dbReference>
<dbReference type="RefSeq" id="WP_006981414.1">
    <property type="nucleotide sequence ID" value="NZ_ABVL01000013.1"/>
</dbReference>